<accession>A0ABQ1VGK4</accession>
<organism evidence="2 3">
    <name type="scientific">Paracoccus acridae</name>
    <dbReference type="NCBI Taxonomy" id="1795310"/>
    <lineage>
        <taxon>Bacteria</taxon>
        <taxon>Pseudomonadati</taxon>
        <taxon>Pseudomonadota</taxon>
        <taxon>Alphaproteobacteria</taxon>
        <taxon>Rhodobacterales</taxon>
        <taxon>Paracoccaceae</taxon>
        <taxon>Paracoccus</taxon>
    </lineage>
</organism>
<dbReference type="InterPro" id="IPR008863">
    <property type="entry name" value="Toxic_anion-R_TelA"/>
</dbReference>
<dbReference type="PANTHER" id="PTHR38432">
    <property type="entry name" value="TELA-LIKE PROTEIN SAOUHSC_01408"/>
    <property type="match status" value="1"/>
</dbReference>
<evidence type="ECO:0000313" key="2">
    <source>
        <dbReference type="EMBL" id="GGF65517.1"/>
    </source>
</evidence>
<proteinExistence type="inferred from homology"/>
<dbReference type="EMBL" id="BMIV01000004">
    <property type="protein sequence ID" value="GGF65517.1"/>
    <property type="molecule type" value="Genomic_DNA"/>
</dbReference>
<reference evidence="3" key="1">
    <citation type="journal article" date="2019" name="Int. J. Syst. Evol. Microbiol.">
        <title>The Global Catalogue of Microorganisms (GCM) 10K type strain sequencing project: providing services to taxonomists for standard genome sequencing and annotation.</title>
        <authorList>
            <consortium name="The Broad Institute Genomics Platform"/>
            <consortium name="The Broad Institute Genome Sequencing Center for Infectious Disease"/>
            <person name="Wu L."/>
            <person name="Ma J."/>
        </authorList>
    </citation>
    <scope>NUCLEOTIDE SEQUENCE [LARGE SCALE GENOMIC DNA]</scope>
    <source>
        <strain evidence="3">CGMCC 1.15419</strain>
    </source>
</reference>
<dbReference type="Proteomes" id="UP000640509">
    <property type="component" value="Unassembled WGS sequence"/>
</dbReference>
<evidence type="ECO:0008006" key="4">
    <source>
        <dbReference type="Google" id="ProtNLM"/>
    </source>
</evidence>
<gene>
    <name evidence="2" type="ORF">GCM10011402_17100</name>
</gene>
<keyword evidence="3" id="KW-1185">Reference proteome</keyword>
<protein>
    <recommendedName>
        <fullName evidence="4">Toxic anion resistance protein</fullName>
    </recommendedName>
</protein>
<dbReference type="PANTHER" id="PTHR38432:SF1">
    <property type="entry name" value="TELA-LIKE PROTEIN SAOUHSC_01408"/>
    <property type="match status" value="1"/>
</dbReference>
<evidence type="ECO:0000256" key="1">
    <source>
        <dbReference type="ARBA" id="ARBA00005541"/>
    </source>
</evidence>
<evidence type="ECO:0000313" key="3">
    <source>
        <dbReference type="Proteomes" id="UP000640509"/>
    </source>
</evidence>
<comment type="similarity">
    <text evidence="1">Belongs to the TelA family.</text>
</comment>
<name>A0ABQ1VGK4_9RHOB</name>
<comment type="caution">
    <text evidence="2">The sequence shown here is derived from an EMBL/GenBank/DDBJ whole genome shotgun (WGS) entry which is preliminary data.</text>
</comment>
<sequence length="291" mass="32456">MSRFELTLGQPIDLSTKQGFLSKMMGKATPIARFKAKFDKIQTQIDEITTNLERHQLTLLKDIKALDRLYAEILSFYDQLAIYIAAGEAKIAEIEAVAIPEKQREMEIANESDKLLAASELRDLQSVRDDLERRVHDMKLTRQVTMESLPSIRLVQENDKSLVAKITSTLTNTVPLWENQPAQAITIQRAANTARDVKAASVLTNDLLTANAANLRQANTVIRTEMERGIFDVEAIRKANEELIGTIEDSLRIADEGKAKRAAAEQELVRMESDLRTALISAKAPARAAAE</sequence>
<dbReference type="Pfam" id="PF05816">
    <property type="entry name" value="TelA"/>
    <property type="match status" value="1"/>
</dbReference>